<reference evidence="1" key="1">
    <citation type="submission" date="2019-09" db="EMBL/GenBank/DDBJ databases">
        <title>Draft genome information of white flower Hibiscus syriacus.</title>
        <authorList>
            <person name="Kim Y.-M."/>
        </authorList>
    </citation>
    <scope>NUCLEOTIDE SEQUENCE [LARGE SCALE GENOMIC DNA]</scope>
    <source>
        <strain evidence="1">YM2019G1</strain>
    </source>
</reference>
<dbReference type="AlphaFoldDB" id="A0A6A3AXY2"/>
<evidence type="ECO:0000313" key="1">
    <source>
        <dbReference type="EMBL" id="KAE8707802.1"/>
    </source>
</evidence>
<sequence length="69" mass="7727">MDEPSMISGAMKRMAYERKFSSSLYAFNGITKLLMLKYGAKNVRISEESVELGTQLQDSHLRPGTVCPI</sequence>
<accession>A0A6A3AXY2</accession>
<dbReference type="EMBL" id="VEPZ02000959">
    <property type="protein sequence ID" value="KAE8707802.1"/>
    <property type="molecule type" value="Genomic_DNA"/>
</dbReference>
<protein>
    <submittedName>
        <fullName evidence="1">Uncharacterized protein</fullName>
    </submittedName>
</protein>
<dbReference type="Proteomes" id="UP000436088">
    <property type="component" value="Unassembled WGS sequence"/>
</dbReference>
<comment type="caution">
    <text evidence="1">The sequence shown here is derived from an EMBL/GenBank/DDBJ whole genome shotgun (WGS) entry which is preliminary data.</text>
</comment>
<keyword evidence="2" id="KW-1185">Reference proteome</keyword>
<gene>
    <name evidence="1" type="ORF">F3Y22_tig00110374pilonHSYRG00088</name>
</gene>
<evidence type="ECO:0000313" key="2">
    <source>
        <dbReference type="Proteomes" id="UP000436088"/>
    </source>
</evidence>
<organism evidence="1 2">
    <name type="scientific">Hibiscus syriacus</name>
    <name type="common">Rose of Sharon</name>
    <dbReference type="NCBI Taxonomy" id="106335"/>
    <lineage>
        <taxon>Eukaryota</taxon>
        <taxon>Viridiplantae</taxon>
        <taxon>Streptophyta</taxon>
        <taxon>Embryophyta</taxon>
        <taxon>Tracheophyta</taxon>
        <taxon>Spermatophyta</taxon>
        <taxon>Magnoliopsida</taxon>
        <taxon>eudicotyledons</taxon>
        <taxon>Gunneridae</taxon>
        <taxon>Pentapetalae</taxon>
        <taxon>rosids</taxon>
        <taxon>malvids</taxon>
        <taxon>Malvales</taxon>
        <taxon>Malvaceae</taxon>
        <taxon>Malvoideae</taxon>
        <taxon>Hibiscus</taxon>
    </lineage>
</organism>
<name>A0A6A3AXY2_HIBSY</name>
<proteinExistence type="predicted"/>